<dbReference type="Pfam" id="PF10739">
    <property type="entry name" value="DUF2550"/>
    <property type="match status" value="1"/>
</dbReference>
<proteinExistence type="predicted"/>
<dbReference type="Proteomes" id="UP000014417">
    <property type="component" value="Unassembled WGS sequence"/>
</dbReference>
<keyword evidence="2" id="KW-1185">Reference proteome</keyword>
<dbReference type="EMBL" id="AGZR01000008">
    <property type="protein sequence ID" value="EPD32688.1"/>
    <property type="molecule type" value="Genomic_DNA"/>
</dbReference>
<organism evidence="1 2">
    <name type="scientific">Propionimicrobium lymphophilum ACS-093-V-SCH5</name>
    <dbReference type="NCBI Taxonomy" id="883161"/>
    <lineage>
        <taxon>Bacteria</taxon>
        <taxon>Bacillati</taxon>
        <taxon>Actinomycetota</taxon>
        <taxon>Actinomycetes</taxon>
        <taxon>Propionibacteriales</taxon>
        <taxon>Propionibacteriaceae</taxon>
        <taxon>Propionimicrobium</taxon>
    </lineage>
</organism>
<sequence>MIAIALLALLVVIAILFRARLLASNKLAFSCSVRPSGEKRWRHGLAHYNGPMLLWYPVLGLGMRPKLIFSRSRISISRVEEITSQIGSIPEAQIIDLISDQPVGDKSNKWQIALSFGSRLGLNSWIEAAPPGGDKPGFII</sequence>
<evidence type="ECO:0008006" key="3">
    <source>
        <dbReference type="Google" id="ProtNLM"/>
    </source>
</evidence>
<dbReference type="HOGENOM" id="CLU_122300_1_0_11"/>
<dbReference type="STRING" id="883161.HMPREF9306_01387"/>
<evidence type="ECO:0000313" key="2">
    <source>
        <dbReference type="Proteomes" id="UP000014417"/>
    </source>
</evidence>
<dbReference type="AlphaFoldDB" id="S2VYW2"/>
<protein>
    <recommendedName>
        <fullName evidence="3">DUF2550 domain-containing protein</fullName>
    </recommendedName>
</protein>
<dbReference type="InterPro" id="IPR019675">
    <property type="entry name" value="DUF2550"/>
</dbReference>
<reference evidence="1 2" key="1">
    <citation type="submission" date="2013-04" db="EMBL/GenBank/DDBJ databases">
        <title>The Genome Sequence of Propionimicrobium lymphophilum ACS-093-V-SCH5.</title>
        <authorList>
            <consortium name="The Broad Institute Genomics Platform"/>
            <person name="Earl A."/>
            <person name="Ward D."/>
            <person name="Feldgarden M."/>
            <person name="Gevers D."/>
            <person name="Saerens B."/>
            <person name="Vaneechoutte M."/>
            <person name="Walker B."/>
            <person name="Young S."/>
            <person name="Zeng Q."/>
            <person name="Gargeya S."/>
            <person name="Fitzgerald M."/>
            <person name="Haas B."/>
            <person name="Abouelleil A."/>
            <person name="Allen A.W."/>
            <person name="Alvarado L."/>
            <person name="Arachchi H.M."/>
            <person name="Berlin A.M."/>
            <person name="Chapman S.B."/>
            <person name="Gainer-Dewar J."/>
            <person name="Goldberg J."/>
            <person name="Griggs A."/>
            <person name="Gujja S."/>
            <person name="Hansen M."/>
            <person name="Howarth C."/>
            <person name="Imamovic A."/>
            <person name="Ireland A."/>
            <person name="Larimer J."/>
            <person name="McCowan C."/>
            <person name="Murphy C."/>
            <person name="Pearson M."/>
            <person name="Poon T.W."/>
            <person name="Priest M."/>
            <person name="Roberts A."/>
            <person name="Saif S."/>
            <person name="Shea T."/>
            <person name="Sisk P."/>
            <person name="Sykes S."/>
            <person name="Wortman J."/>
            <person name="Nusbaum C."/>
            <person name="Birren B."/>
        </authorList>
    </citation>
    <scope>NUCLEOTIDE SEQUENCE [LARGE SCALE GENOMIC DNA]</scope>
    <source>
        <strain evidence="1 2">ACS-093-V-SCH5</strain>
    </source>
</reference>
<evidence type="ECO:0000313" key="1">
    <source>
        <dbReference type="EMBL" id="EPD32688.1"/>
    </source>
</evidence>
<accession>S2VYW2</accession>
<comment type="caution">
    <text evidence="1">The sequence shown here is derived from an EMBL/GenBank/DDBJ whole genome shotgun (WGS) entry which is preliminary data.</text>
</comment>
<dbReference type="RefSeq" id="WP_016456215.1">
    <property type="nucleotide sequence ID" value="NZ_KE150269.1"/>
</dbReference>
<name>S2VYW2_9ACTN</name>
<gene>
    <name evidence="1" type="ORF">HMPREF9306_01387</name>
</gene>